<dbReference type="EMBL" id="ML977143">
    <property type="protein sequence ID" value="KAF1989902.1"/>
    <property type="molecule type" value="Genomic_DNA"/>
</dbReference>
<dbReference type="OrthoDB" id="5130616at2759"/>
<sequence>MSIQTEPTSQMVNFRMRMSPHSHVSRHLSPMVAEDEAHKYRWPNLLTRPLTDVLRLGVEAMKLPRGRSEVVLHRAKEGKDESAALALLLAAASKLESLDLAFAEDENVVSDLFFQFHGTNTTGSRPLSSLTDVMIAGDSLRYSFSDFSHFAACLKLPKLKHFYGHLLESHYSARMAAMIEKFEPQSSSVSFIEFRCCMLDNRHLQAFLRVPKALKTFIYEIVPWEGLDAANICAALKPIETTLEELGLSYDVSVFESTEYSHDVFTPVSFQKLTALKRLKIAVACLFEEWAIAPRGVMTDEDYDEVLIKNTLPRALPDQLEELRLRIAAICHAL</sequence>
<evidence type="ECO:0000313" key="1">
    <source>
        <dbReference type="EMBL" id="KAF1989902.1"/>
    </source>
</evidence>
<organism evidence="1 2">
    <name type="scientific">Aulographum hederae CBS 113979</name>
    <dbReference type="NCBI Taxonomy" id="1176131"/>
    <lineage>
        <taxon>Eukaryota</taxon>
        <taxon>Fungi</taxon>
        <taxon>Dikarya</taxon>
        <taxon>Ascomycota</taxon>
        <taxon>Pezizomycotina</taxon>
        <taxon>Dothideomycetes</taxon>
        <taxon>Pleosporomycetidae</taxon>
        <taxon>Aulographales</taxon>
        <taxon>Aulographaceae</taxon>
    </lineage>
</organism>
<gene>
    <name evidence="1" type="ORF">K402DRAFT_418015</name>
</gene>
<protein>
    <recommendedName>
        <fullName evidence="3">F-box domain-containing protein</fullName>
    </recommendedName>
</protein>
<reference evidence="1" key="1">
    <citation type="journal article" date="2020" name="Stud. Mycol.">
        <title>101 Dothideomycetes genomes: a test case for predicting lifestyles and emergence of pathogens.</title>
        <authorList>
            <person name="Haridas S."/>
            <person name="Albert R."/>
            <person name="Binder M."/>
            <person name="Bloem J."/>
            <person name="Labutti K."/>
            <person name="Salamov A."/>
            <person name="Andreopoulos B."/>
            <person name="Baker S."/>
            <person name="Barry K."/>
            <person name="Bills G."/>
            <person name="Bluhm B."/>
            <person name="Cannon C."/>
            <person name="Castanera R."/>
            <person name="Culley D."/>
            <person name="Daum C."/>
            <person name="Ezra D."/>
            <person name="Gonzalez J."/>
            <person name="Henrissat B."/>
            <person name="Kuo A."/>
            <person name="Liang C."/>
            <person name="Lipzen A."/>
            <person name="Lutzoni F."/>
            <person name="Magnuson J."/>
            <person name="Mondo S."/>
            <person name="Nolan M."/>
            <person name="Ohm R."/>
            <person name="Pangilinan J."/>
            <person name="Park H.-J."/>
            <person name="Ramirez L."/>
            <person name="Alfaro M."/>
            <person name="Sun H."/>
            <person name="Tritt A."/>
            <person name="Yoshinaga Y."/>
            <person name="Zwiers L.-H."/>
            <person name="Turgeon B."/>
            <person name="Goodwin S."/>
            <person name="Spatafora J."/>
            <person name="Crous P."/>
            <person name="Grigoriev I."/>
        </authorList>
    </citation>
    <scope>NUCLEOTIDE SEQUENCE</scope>
    <source>
        <strain evidence="1">CBS 113979</strain>
    </source>
</reference>
<evidence type="ECO:0008006" key="3">
    <source>
        <dbReference type="Google" id="ProtNLM"/>
    </source>
</evidence>
<evidence type="ECO:0000313" key="2">
    <source>
        <dbReference type="Proteomes" id="UP000800041"/>
    </source>
</evidence>
<accession>A0A6G1HA20</accession>
<dbReference type="Proteomes" id="UP000800041">
    <property type="component" value="Unassembled WGS sequence"/>
</dbReference>
<name>A0A6G1HA20_9PEZI</name>
<proteinExistence type="predicted"/>
<keyword evidence="2" id="KW-1185">Reference proteome</keyword>
<dbReference type="AlphaFoldDB" id="A0A6G1HA20"/>